<dbReference type="AlphaFoldDB" id="A0A4Q7YD13"/>
<sequence length="313" mass="32971">MTRLLITGGAGFVGSNLARAALRSDAITSVRVLDDFSTGSRRNLAGVDVDLVEGSLLDPDALESAVRGVDAVVHLAAIPSVPRSIANPVASHAANATGTLLLLEACREHGVSYVAAASSSSVYGANPALPKHEREWVRPLSPYAVSKLATEQYLLAYQSSFGLQTLPFRFFNVYGPGQAAGHAYAAVIPAFVDALLAGRPLTVNGTGEQSRDFTYVGTVCDILLDAVARRTVSTEPVNLAFGSRTTLLELIGLIEELTGRAATVTHGPPRAGDVPHSQADNTVLQGLFPGVLPTELRVGLEQTVSWFRTGLTR</sequence>
<reference evidence="3 4" key="1">
    <citation type="submission" date="2019-02" db="EMBL/GenBank/DDBJ databases">
        <title>Sequencing the genomes of 1000 actinobacteria strains.</title>
        <authorList>
            <person name="Klenk H.-P."/>
        </authorList>
    </citation>
    <scope>NUCLEOTIDE SEQUENCE [LARGE SCALE GENOMIC DNA]</scope>
    <source>
        <strain evidence="3 4">DSM 44509</strain>
    </source>
</reference>
<organism evidence="3 4">
    <name type="scientific">Blastococcus saxobsidens</name>
    <dbReference type="NCBI Taxonomy" id="138336"/>
    <lineage>
        <taxon>Bacteria</taxon>
        <taxon>Bacillati</taxon>
        <taxon>Actinomycetota</taxon>
        <taxon>Actinomycetes</taxon>
        <taxon>Geodermatophilales</taxon>
        <taxon>Geodermatophilaceae</taxon>
        <taxon>Blastococcus</taxon>
    </lineage>
</organism>
<evidence type="ECO:0000313" key="3">
    <source>
        <dbReference type="EMBL" id="RZU34129.1"/>
    </source>
</evidence>
<comment type="similarity">
    <text evidence="1">Belongs to the NAD(P)-dependent epimerase/dehydratase family.</text>
</comment>
<proteinExistence type="inferred from homology"/>
<feature type="domain" description="NAD-dependent epimerase/dehydratase" evidence="2">
    <location>
        <begin position="5"/>
        <end position="238"/>
    </location>
</feature>
<dbReference type="InterPro" id="IPR036291">
    <property type="entry name" value="NAD(P)-bd_dom_sf"/>
</dbReference>
<protein>
    <submittedName>
        <fullName evidence="3">UDP-glucose 4-epimerase</fullName>
    </submittedName>
</protein>
<evidence type="ECO:0000313" key="4">
    <source>
        <dbReference type="Proteomes" id="UP000292507"/>
    </source>
</evidence>
<accession>A0A4Q7YD13</accession>
<dbReference type="EMBL" id="SHKV01000001">
    <property type="protein sequence ID" value="RZU34129.1"/>
    <property type="molecule type" value="Genomic_DNA"/>
</dbReference>
<comment type="caution">
    <text evidence="3">The sequence shown here is derived from an EMBL/GenBank/DDBJ whole genome shotgun (WGS) entry which is preliminary data.</text>
</comment>
<dbReference type="InterPro" id="IPR001509">
    <property type="entry name" value="Epimerase_deHydtase"/>
</dbReference>
<name>A0A4Q7YD13_9ACTN</name>
<keyword evidence="4" id="KW-1185">Reference proteome</keyword>
<dbReference type="PANTHER" id="PTHR43000">
    <property type="entry name" value="DTDP-D-GLUCOSE 4,6-DEHYDRATASE-RELATED"/>
    <property type="match status" value="1"/>
</dbReference>
<dbReference type="Pfam" id="PF01370">
    <property type="entry name" value="Epimerase"/>
    <property type="match status" value="1"/>
</dbReference>
<dbReference type="Gene3D" id="3.40.50.720">
    <property type="entry name" value="NAD(P)-binding Rossmann-like Domain"/>
    <property type="match status" value="1"/>
</dbReference>
<evidence type="ECO:0000259" key="2">
    <source>
        <dbReference type="Pfam" id="PF01370"/>
    </source>
</evidence>
<dbReference type="Gene3D" id="3.90.25.10">
    <property type="entry name" value="UDP-galactose 4-epimerase, domain 1"/>
    <property type="match status" value="1"/>
</dbReference>
<evidence type="ECO:0000256" key="1">
    <source>
        <dbReference type="ARBA" id="ARBA00007637"/>
    </source>
</evidence>
<dbReference type="SUPFAM" id="SSF51735">
    <property type="entry name" value="NAD(P)-binding Rossmann-fold domains"/>
    <property type="match status" value="1"/>
</dbReference>
<dbReference type="Proteomes" id="UP000292507">
    <property type="component" value="Unassembled WGS sequence"/>
</dbReference>
<gene>
    <name evidence="3" type="ORF">BKA19_3884</name>
</gene>